<name>A0A1H3HL54_9RHOB</name>
<dbReference type="Pfam" id="PF00072">
    <property type="entry name" value="Response_reg"/>
    <property type="match status" value="1"/>
</dbReference>
<dbReference type="CDD" id="cd00156">
    <property type="entry name" value="REC"/>
    <property type="match status" value="1"/>
</dbReference>
<dbReference type="SMART" id="SM00448">
    <property type="entry name" value="REC"/>
    <property type="match status" value="1"/>
</dbReference>
<dbReference type="EMBL" id="FNPF01000004">
    <property type="protein sequence ID" value="SDY16187.1"/>
    <property type="molecule type" value="Genomic_DNA"/>
</dbReference>
<dbReference type="InterPro" id="IPR001789">
    <property type="entry name" value="Sig_transdc_resp-reg_receiver"/>
</dbReference>
<dbReference type="OrthoDB" id="7874292at2"/>
<evidence type="ECO:0000256" key="1">
    <source>
        <dbReference type="PROSITE-ProRule" id="PRU00169"/>
    </source>
</evidence>
<reference evidence="3 4" key="1">
    <citation type="submission" date="2016-10" db="EMBL/GenBank/DDBJ databases">
        <authorList>
            <person name="de Groot N.N."/>
        </authorList>
    </citation>
    <scope>NUCLEOTIDE SEQUENCE [LARGE SCALE GENOMIC DNA]</scope>
    <source>
        <strain evidence="3 4">DSM 26880</strain>
    </source>
</reference>
<proteinExistence type="predicted"/>
<dbReference type="STRING" id="321339.SAMN05444340_10410"/>
<sequence length="125" mass="13818">MHTVLIAESDRRLADLWRRHMERMGFEVRIAQTGEQAIDVISVCDVRVIVLDLELDDGGAMSVSDYAAVRRPEARVIFVTSSSFFSDGSIFRMSANACAFLPSGTEPEDLAAMVDHYGQRHGAPT</sequence>
<organism evidence="3 4">
    <name type="scientific">Citreimonas salinaria</name>
    <dbReference type="NCBI Taxonomy" id="321339"/>
    <lineage>
        <taxon>Bacteria</taxon>
        <taxon>Pseudomonadati</taxon>
        <taxon>Pseudomonadota</taxon>
        <taxon>Alphaproteobacteria</taxon>
        <taxon>Rhodobacterales</taxon>
        <taxon>Roseobacteraceae</taxon>
        <taxon>Citreimonas</taxon>
    </lineage>
</organism>
<dbReference type="AlphaFoldDB" id="A0A1H3HL54"/>
<accession>A0A1H3HL54</accession>
<evidence type="ECO:0000313" key="4">
    <source>
        <dbReference type="Proteomes" id="UP000199286"/>
    </source>
</evidence>
<keyword evidence="1" id="KW-0597">Phosphoprotein</keyword>
<dbReference type="PROSITE" id="PS50110">
    <property type="entry name" value="RESPONSE_REGULATORY"/>
    <property type="match status" value="1"/>
</dbReference>
<gene>
    <name evidence="3" type="ORF">SAMN05444340_10410</name>
</gene>
<feature type="domain" description="Response regulatory" evidence="2">
    <location>
        <begin position="3"/>
        <end position="118"/>
    </location>
</feature>
<dbReference type="RefSeq" id="WP_089880868.1">
    <property type="nucleotide sequence ID" value="NZ_FNPF01000004.1"/>
</dbReference>
<dbReference type="SUPFAM" id="SSF52172">
    <property type="entry name" value="CheY-like"/>
    <property type="match status" value="1"/>
</dbReference>
<dbReference type="Gene3D" id="3.40.50.2300">
    <property type="match status" value="1"/>
</dbReference>
<dbReference type="Proteomes" id="UP000199286">
    <property type="component" value="Unassembled WGS sequence"/>
</dbReference>
<evidence type="ECO:0000259" key="2">
    <source>
        <dbReference type="PROSITE" id="PS50110"/>
    </source>
</evidence>
<protein>
    <submittedName>
        <fullName evidence="3">Response regulator receiver domain-containing protein</fullName>
    </submittedName>
</protein>
<evidence type="ECO:0000313" key="3">
    <source>
        <dbReference type="EMBL" id="SDY16187.1"/>
    </source>
</evidence>
<dbReference type="InterPro" id="IPR011006">
    <property type="entry name" value="CheY-like_superfamily"/>
</dbReference>
<feature type="modified residue" description="4-aspartylphosphate" evidence="1">
    <location>
        <position position="52"/>
    </location>
</feature>
<dbReference type="GO" id="GO:0000160">
    <property type="term" value="P:phosphorelay signal transduction system"/>
    <property type="evidence" value="ECO:0007669"/>
    <property type="project" value="InterPro"/>
</dbReference>
<keyword evidence="4" id="KW-1185">Reference proteome</keyword>